<dbReference type="PANTHER" id="PTHR31594:SF16">
    <property type="entry name" value="SI:CH211-281L24.3"/>
    <property type="match status" value="1"/>
</dbReference>
<feature type="domain" description="Fibronectin type-III" evidence="2">
    <location>
        <begin position="459"/>
        <end position="550"/>
    </location>
</feature>
<feature type="region of interest" description="Disordered" evidence="1">
    <location>
        <begin position="551"/>
        <end position="589"/>
    </location>
</feature>
<dbReference type="InterPro" id="IPR013783">
    <property type="entry name" value="Ig-like_fold"/>
</dbReference>
<evidence type="ECO:0000256" key="1">
    <source>
        <dbReference type="SAM" id="MobiDB-lite"/>
    </source>
</evidence>
<dbReference type="InterPro" id="IPR003961">
    <property type="entry name" value="FN3_dom"/>
</dbReference>
<dbReference type="InterPro" id="IPR048997">
    <property type="entry name" value="Stonustoxin-like_helical"/>
</dbReference>
<dbReference type="CDD" id="cd00063">
    <property type="entry name" value="FN3"/>
    <property type="match status" value="1"/>
</dbReference>
<proteinExistence type="predicted"/>
<evidence type="ECO:0000313" key="3">
    <source>
        <dbReference type="EMBL" id="ETE56540.1"/>
    </source>
</evidence>
<dbReference type="Proteomes" id="UP000018936">
    <property type="component" value="Unassembled WGS sequence"/>
</dbReference>
<dbReference type="EMBL" id="AZIM01019074">
    <property type="protein sequence ID" value="ETE56540.1"/>
    <property type="molecule type" value="Genomic_DNA"/>
</dbReference>
<feature type="non-terminal residue" evidence="3">
    <location>
        <position position="1"/>
    </location>
</feature>
<name>V8N328_OPHHA</name>
<dbReference type="Pfam" id="PF21109">
    <property type="entry name" value="Stonustoxin_helical"/>
    <property type="match status" value="1"/>
</dbReference>
<feature type="compositionally biased region" description="Acidic residues" evidence="1">
    <location>
        <begin position="563"/>
        <end position="583"/>
    </location>
</feature>
<dbReference type="SUPFAM" id="SSF49265">
    <property type="entry name" value="Fibronectin type III"/>
    <property type="match status" value="1"/>
</dbReference>
<dbReference type="PANTHER" id="PTHR31594">
    <property type="entry name" value="AIG1-TYPE G DOMAIN-CONTAINING PROTEIN"/>
    <property type="match status" value="1"/>
</dbReference>
<dbReference type="OrthoDB" id="8954335at2759"/>
<accession>V8N328</accession>
<dbReference type="AlphaFoldDB" id="V8N328"/>
<evidence type="ECO:0000313" key="4">
    <source>
        <dbReference type="Proteomes" id="UP000018936"/>
    </source>
</evidence>
<comment type="caution">
    <text evidence="3">The sequence shown here is derived from an EMBL/GenBank/DDBJ whole genome shotgun (WGS) entry which is preliminary data.</text>
</comment>
<protein>
    <recommendedName>
        <fullName evidence="2">Fibronectin type-III domain-containing protein</fullName>
    </recommendedName>
</protein>
<dbReference type="Pfam" id="PF18078">
    <property type="entry name" value="Thioredoxin_11"/>
    <property type="match status" value="1"/>
</dbReference>
<gene>
    <name evidence="3" type="ORF">L345_17749</name>
</gene>
<evidence type="ECO:0000259" key="2">
    <source>
        <dbReference type="PROSITE" id="PS50853"/>
    </source>
</evidence>
<sequence>MDFQVIPSESLQNKASTLQLKGSLEASFFGGLFEVGGAATYLQAKPPSMNHARGSLHLSVATESKDLPTSLLNRKSVSYQEAFEEGSATHVVTAVLYGAQVFFVFDCGVSESAGVRDTQRHLLEMIEKIPKVADAHQRRDGEREMEGRIRCTLYSDIPLGNPTTFQEAVDIFAGFPQLSRERGKAVPVKVWLYPLIKLHPKAARVVRDPALDWLKEAEAHLQALIDADIDCNDLIKSPAAVSFPVMKDHLEQLRQLCGQHGQIFQQEVGKALLAVRGGKEEAAVLRGVLMRLTRSPFHKEALKELLGRKKQKMDFVKLCLSRLEGLEVVSTQKLDEILFDCRNKVVVAFMLTSLQREEPSLEELRAWLQRAHLGGNGDSATAVPYSKKQPSKLWFEDEETKRRIRCAVSSLSDFAGIHRERDNVRFLVSSVWDESYPGASVYLYENGMLVNDHLELPSRPAPPKVELVQPDSAQITVNPVSFGAGSVSGYEVQYQIGGNEWTSLQTGPSDRLTLHVRFDIKYQFRCAAVTQLGLSQWSEVAWVCPRGKPAEVTGGLPRSSLAEWEEEVGEGEEEDLKEEEEEEERKRKR</sequence>
<keyword evidence="4" id="KW-1185">Reference proteome</keyword>
<dbReference type="Gene3D" id="2.60.40.10">
    <property type="entry name" value="Immunoglobulins"/>
    <property type="match status" value="1"/>
</dbReference>
<dbReference type="PROSITE" id="PS50853">
    <property type="entry name" value="FN3"/>
    <property type="match status" value="1"/>
</dbReference>
<reference evidence="3 4" key="1">
    <citation type="journal article" date="2013" name="Proc. Natl. Acad. Sci. U.S.A.">
        <title>The king cobra genome reveals dynamic gene evolution and adaptation in the snake venom system.</title>
        <authorList>
            <person name="Vonk F.J."/>
            <person name="Casewell N.R."/>
            <person name="Henkel C.V."/>
            <person name="Heimberg A.M."/>
            <person name="Jansen H.J."/>
            <person name="McCleary R.J."/>
            <person name="Kerkkamp H.M."/>
            <person name="Vos R.A."/>
            <person name="Guerreiro I."/>
            <person name="Calvete J.J."/>
            <person name="Wuster W."/>
            <person name="Woods A.E."/>
            <person name="Logan J.M."/>
            <person name="Harrison R.A."/>
            <person name="Castoe T.A."/>
            <person name="de Koning A.P."/>
            <person name="Pollock D.D."/>
            <person name="Yandell M."/>
            <person name="Calderon D."/>
            <person name="Renjifo C."/>
            <person name="Currier R.B."/>
            <person name="Salgado D."/>
            <person name="Pla D."/>
            <person name="Sanz L."/>
            <person name="Hyder A.S."/>
            <person name="Ribeiro J.M."/>
            <person name="Arntzen J.W."/>
            <person name="van den Thillart G.E."/>
            <person name="Boetzer M."/>
            <person name="Pirovano W."/>
            <person name="Dirks R.P."/>
            <person name="Spaink H.P."/>
            <person name="Duboule D."/>
            <person name="McGlinn E."/>
            <person name="Kini R.M."/>
            <person name="Richardson M.K."/>
        </authorList>
    </citation>
    <scope>NUCLEOTIDE SEQUENCE</scope>
    <source>
        <tissue evidence="3">Blood</tissue>
    </source>
</reference>
<dbReference type="InterPro" id="IPR036116">
    <property type="entry name" value="FN3_sf"/>
</dbReference>
<feature type="non-terminal residue" evidence="3">
    <location>
        <position position="589"/>
    </location>
</feature>
<dbReference type="InterPro" id="IPR052090">
    <property type="entry name" value="Cytolytic_pore-forming_toxin"/>
</dbReference>
<organism evidence="3 4">
    <name type="scientific">Ophiophagus hannah</name>
    <name type="common">King cobra</name>
    <name type="synonym">Naja hannah</name>
    <dbReference type="NCBI Taxonomy" id="8665"/>
    <lineage>
        <taxon>Eukaryota</taxon>
        <taxon>Metazoa</taxon>
        <taxon>Chordata</taxon>
        <taxon>Craniata</taxon>
        <taxon>Vertebrata</taxon>
        <taxon>Euteleostomi</taxon>
        <taxon>Lepidosauria</taxon>
        <taxon>Squamata</taxon>
        <taxon>Bifurcata</taxon>
        <taxon>Unidentata</taxon>
        <taxon>Episquamata</taxon>
        <taxon>Toxicofera</taxon>
        <taxon>Serpentes</taxon>
        <taxon>Colubroidea</taxon>
        <taxon>Elapidae</taxon>
        <taxon>Elapinae</taxon>
        <taxon>Ophiophagus</taxon>
    </lineage>
</organism>
<dbReference type="InterPro" id="IPR040581">
    <property type="entry name" value="Thioredoxin_11"/>
</dbReference>